<dbReference type="EMBL" id="KB909571">
    <property type="protein sequence ID" value="EOB11898.1"/>
    <property type="molecule type" value="Genomic_DNA"/>
</dbReference>
<sequence>MSLCHGSKKMAGHPERLLPACPIYFNDQLRTCMKGIIPLDSPPVFLIGVPLAVIS</sequence>
<dbReference type="Proteomes" id="UP000016927">
    <property type="component" value="Unassembled WGS sequence"/>
</dbReference>
<proteinExistence type="predicted"/>
<dbReference type="HOGENOM" id="CLU_3032969_0_0_1"/>
<organism evidence="1 2">
    <name type="scientific">Nosema bombycis (strain CQ1 / CVCC 102059)</name>
    <name type="common">Microsporidian parasite</name>
    <name type="synonym">Pebrine of silkworm</name>
    <dbReference type="NCBI Taxonomy" id="578461"/>
    <lineage>
        <taxon>Eukaryota</taxon>
        <taxon>Fungi</taxon>
        <taxon>Fungi incertae sedis</taxon>
        <taxon>Microsporidia</taxon>
        <taxon>Nosematidae</taxon>
        <taxon>Nosema</taxon>
    </lineage>
</organism>
<accession>R0MGN4</accession>
<reference evidence="1 2" key="1">
    <citation type="journal article" date="2013" name="BMC Genomics">
        <title>Comparative genomics of parasitic silkworm microsporidia reveal an association between genome expansion and host adaptation.</title>
        <authorList>
            <person name="Pan G."/>
            <person name="Xu J."/>
            <person name="Li T."/>
            <person name="Xia Q."/>
            <person name="Liu S.L."/>
            <person name="Zhang G."/>
            <person name="Li S."/>
            <person name="Li C."/>
            <person name="Liu H."/>
            <person name="Yang L."/>
            <person name="Liu T."/>
            <person name="Zhang X."/>
            <person name="Wu Z."/>
            <person name="Fan W."/>
            <person name="Dang X."/>
            <person name="Xiang H."/>
            <person name="Tao M."/>
            <person name="Li Y."/>
            <person name="Hu J."/>
            <person name="Li Z."/>
            <person name="Lin L."/>
            <person name="Luo J."/>
            <person name="Geng L."/>
            <person name="Wang L."/>
            <person name="Long M."/>
            <person name="Wan Y."/>
            <person name="He N."/>
            <person name="Zhang Z."/>
            <person name="Lu C."/>
            <person name="Keeling P.J."/>
            <person name="Wang J."/>
            <person name="Xiang Z."/>
            <person name="Zhou Z."/>
        </authorList>
    </citation>
    <scope>NUCLEOTIDE SEQUENCE [LARGE SCALE GENOMIC DNA]</scope>
    <source>
        <strain evidence="2">CQ1 / CVCC 102059</strain>
    </source>
</reference>
<protein>
    <submittedName>
        <fullName evidence="1">Uncharacterized protein</fullName>
    </submittedName>
</protein>
<keyword evidence="2" id="KW-1185">Reference proteome</keyword>
<dbReference type="VEuPathDB" id="MicrosporidiaDB:NBO_664g0001"/>
<gene>
    <name evidence="1" type="ORF">NBO_664g0001</name>
</gene>
<name>R0MGN4_NOSB1</name>
<evidence type="ECO:0000313" key="1">
    <source>
        <dbReference type="EMBL" id="EOB11898.1"/>
    </source>
</evidence>
<dbReference type="AlphaFoldDB" id="R0MGN4"/>
<evidence type="ECO:0000313" key="2">
    <source>
        <dbReference type="Proteomes" id="UP000016927"/>
    </source>
</evidence>